<keyword evidence="3" id="KW-1185">Reference proteome</keyword>
<feature type="compositionally biased region" description="Polar residues" evidence="1">
    <location>
        <begin position="431"/>
        <end position="445"/>
    </location>
</feature>
<dbReference type="AlphaFoldDB" id="A0AAD3STD1"/>
<comment type="caution">
    <text evidence="2">The sequence shown here is derived from an EMBL/GenBank/DDBJ whole genome shotgun (WGS) entry which is preliminary data.</text>
</comment>
<dbReference type="InterPro" id="IPR010410">
    <property type="entry name" value="DUF1005"/>
</dbReference>
<gene>
    <name evidence="2" type="ORF">Nepgr_018330</name>
</gene>
<feature type="region of interest" description="Disordered" evidence="1">
    <location>
        <begin position="431"/>
        <end position="455"/>
    </location>
</feature>
<evidence type="ECO:0000313" key="3">
    <source>
        <dbReference type="Proteomes" id="UP001279734"/>
    </source>
</evidence>
<dbReference type="PANTHER" id="PTHR31317">
    <property type="entry name" value="OS08G0163500 PROTEIN"/>
    <property type="match status" value="1"/>
</dbReference>
<sequence>MYSELTDRCTCCKQEKKGANTCLDGKRMMWDSKLPDRLKSSQLHWTLQSLPPVTVFTTYILYNHCSFEISFSSYFVHPSPNEAVRGSRMDPCPFVRLTVGNLALKVPVASKPARTVVHPSSSPCFCKIKLKEFPFQTAMVPYIPPENNFPDGGQLQSVAATFHLNKDNLDKFAAKSILARKLCLKISIYTGRTGTTCGVNSGRLLGKISLALDLSGAESRVVVFHNGWITVGDKTKTTPAEFHLNVKAEPDPRFVFQFDGEPECSPQVFQIQGKLRQPVFTCNFSFRNSVDRGQISRSLQCDQGSGRGWLNSFGSEREKPGKERKGWSITVHDLSGSPVAAASMVTPFVPSPGSDRVSRSNPGSWLILRPCDGTWKPWGRLEAWRERGAYDGLGYRFELIPDMTSVGIVLTDSNLSASKGGKFSIDLAGNGNSSSTVRSSQNGMKSSSSTVRSPRGSGDFGLALWPYCASRGFVMSARVEGEGKCSKPTVEVGVQHVNCTEDAAAFVALAASVDLSMDACRLFTQKLRKELCQRHGSAS</sequence>
<proteinExistence type="predicted"/>
<evidence type="ECO:0000256" key="1">
    <source>
        <dbReference type="SAM" id="MobiDB-lite"/>
    </source>
</evidence>
<name>A0AAD3STD1_NEPGR</name>
<feature type="compositionally biased region" description="Low complexity" evidence="1">
    <location>
        <begin position="446"/>
        <end position="455"/>
    </location>
</feature>
<evidence type="ECO:0008006" key="4">
    <source>
        <dbReference type="Google" id="ProtNLM"/>
    </source>
</evidence>
<dbReference type="Proteomes" id="UP001279734">
    <property type="component" value="Unassembled WGS sequence"/>
</dbReference>
<organism evidence="2 3">
    <name type="scientific">Nepenthes gracilis</name>
    <name type="common">Slender pitcher plant</name>
    <dbReference type="NCBI Taxonomy" id="150966"/>
    <lineage>
        <taxon>Eukaryota</taxon>
        <taxon>Viridiplantae</taxon>
        <taxon>Streptophyta</taxon>
        <taxon>Embryophyta</taxon>
        <taxon>Tracheophyta</taxon>
        <taxon>Spermatophyta</taxon>
        <taxon>Magnoliopsida</taxon>
        <taxon>eudicotyledons</taxon>
        <taxon>Gunneridae</taxon>
        <taxon>Pentapetalae</taxon>
        <taxon>Caryophyllales</taxon>
        <taxon>Nepenthaceae</taxon>
        <taxon>Nepenthes</taxon>
    </lineage>
</organism>
<accession>A0AAD3STD1</accession>
<reference evidence="2" key="1">
    <citation type="submission" date="2023-05" db="EMBL/GenBank/DDBJ databases">
        <title>Nepenthes gracilis genome sequencing.</title>
        <authorList>
            <person name="Fukushima K."/>
        </authorList>
    </citation>
    <scope>NUCLEOTIDE SEQUENCE</scope>
    <source>
        <strain evidence="2">SING2019-196</strain>
    </source>
</reference>
<protein>
    <recommendedName>
        <fullName evidence="4">Formin-like protein 18</fullName>
    </recommendedName>
</protein>
<dbReference type="Pfam" id="PF06219">
    <property type="entry name" value="DUF1005"/>
    <property type="match status" value="1"/>
</dbReference>
<evidence type="ECO:0000313" key="2">
    <source>
        <dbReference type="EMBL" id="GMH16489.1"/>
    </source>
</evidence>
<dbReference type="EMBL" id="BSYO01000016">
    <property type="protein sequence ID" value="GMH16489.1"/>
    <property type="molecule type" value="Genomic_DNA"/>
</dbReference>
<dbReference type="PANTHER" id="PTHR31317:SF3">
    <property type="entry name" value="OS07G0133500 PROTEIN"/>
    <property type="match status" value="1"/>
</dbReference>